<dbReference type="EMBL" id="JACXAE010000088">
    <property type="protein sequence ID" value="MBD2776204.1"/>
    <property type="molecule type" value="Genomic_DNA"/>
</dbReference>
<dbReference type="RefSeq" id="WP_190835273.1">
    <property type="nucleotide sequence ID" value="NZ_CAWPPI010000088.1"/>
</dbReference>
<proteinExistence type="predicted"/>
<accession>A0A8J7C7V2</accession>
<organism evidence="1 2">
    <name type="scientific">Iningainema tapete BLCC-T55</name>
    <dbReference type="NCBI Taxonomy" id="2748662"/>
    <lineage>
        <taxon>Bacteria</taxon>
        <taxon>Bacillati</taxon>
        <taxon>Cyanobacteriota</taxon>
        <taxon>Cyanophyceae</taxon>
        <taxon>Nostocales</taxon>
        <taxon>Scytonemataceae</taxon>
        <taxon>Iningainema tapete</taxon>
    </lineage>
</organism>
<protein>
    <submittedName>
        <fullName evidence="1">UPF0175 family protein</fullName>
    </submittedName>
</protein>
<reference evidence="1" key="1">
    <citation type="submission" date="2020-09" db="EMBL/GenBank/DDBJ databases">
        <title>Iningainema tapete sp. nov. (Scytonemataceae, Cyanobacteria) from greenhouses in central Florida (USA) produces two types of nodularin with biosynthetic potential for microcystin-LR and anabaenopeptins.</title>
        <authorList>
            <person name="Berthold D.E."/>
            <person name="Lefler F.W."/>
            <person name="Huang I.-S."/>
            <person name="Abdulla H."/>
            <person name="Zimba P.V."/>
            <person name="Laughinghouse H.D. IV."/>
        </authorList>
    </citation>
    <scope>NUCLEOTIDE SEQUENCE</scope>
    <source>
        <strain evidence="1">BLCCT55</strain>
    </source>
</reference>
<dbReference type="Pfam" id="PF03683">
    <property type="entry name" value="UPF0175"/>
    <property type="match status" value="1"/>
</dbReference>
<keyword evidence="2" id="KW-1185">Reference proteome</keyword>
<gene>
    <name evidence="1" type="ORF">ICL16_30135</name>
</gene>
<dbReference type="AlphaFoldDB" id="A0A8J7C7V2"/>
<evidence type="ECO:0000313" key="1">
    <source>
        <dbReference type="EMBL" id="MBD2776204.1"/>
    </source>
</evidence>
<name>A0A8J7C7V2_9CYAN</name>
<dbReference type="Proteomes" id="UP000629098">
    <property type="component" value="Unassembled WGS sequence"/>
</dbReference>
<dbReference type="InterPro" id="IPR005368">
    <property type="entry name" value="UPF0175"/>
</dbReference>
<comment type="caution">
    <text evidence="1">The sequence shown here is derived from an EMBL/GenBank/DDBJ whole genome shotgun (WGS) entry which is preliminary data.</text>
</comment>
<sequence length="97" mass="10993">MSTKQPELEIKVTGELPELAGVHHQEAEHLAREAYVMILLKHGIISSGKAGELLGMHRLDVIELMEKYDISVFPNQTREELEQEVAQTLALLKQHRP</sequence>
<evidence type="ECO:0000313" key="2">
    <source>
        <dbReference type="Proteomes" id="UP000629098"/>
    </source>
</evidence>